<gene>
    <name evidence="1" type="ORF">M9Y10_044553</name>
</gene>
<name>A0ABR2JVM3_9EUKA</name>
<organism evidence="1 2">
    <name type="scientific">Tritrichomonas musculus</name>
    <dbReference type="NCBI Taxonomy" id="1915356"/>
    <lineage>
        <taxon>Eukaryota</taxon>
        <taxon>Metamonada</taxon>
        <taxon>Parabasalia</taxon>
        <taxon>Tritrichomonadida</taxon>
        <taxon>Tritrichomonadidae</taxon>
        <taxon>Tritrichomonas</taxon>
    </lineage>
</organism>
<accession>A0ABR2JVM3</accession>
<dbReference type="Proteomes" id="UP001470230">
    <property type="component" value="Unassembled WGS sequence"/>
</dbReference>
<keyword evidence="2" id="KW-1185">Reference proteome</keyword>
<evidence type="ECO:0000313" key="1">
    <source>
        <dbReference type="EMBL" id="KAK8881915.1"/>
    </source>
</evidence>
<dbReference type="EMBL" id="JAPFFF010000009">
    <property type="protein sequence ID" value="KAK8881915.1"/>
    <property type="molecule type" value="Genomic_DNA"/>
</dbReference>
<reference evidence="1 2" key="1">
    <citation type="submission" date="2024-04" db="EMBL/GenBank/DDBJ databases">
        <title>Tritrichomonas musculus Genome.</title>
        <authorList>
            <person name="Alves-Ferreira E."/>
            <person name="Grigg M."/>
            <person name="Lorenzi H."/>
            <person name="Galac M."/>
        </authorList>
    </citation>
    <scope>NUCLEOTIDE SEQUENCE [LARGE SCALE GENOMIC DNA]</scope>
    <source>
        <strain evidence="1 2">EAF2021</strain>
    </source>
</reference>
<evidence type="ECO:0000313" key="2">
    <source>
        <dbReference type="Proteomes" id="UP001470230"/>
    </source>
</evidence>
<proteinExistence type="predicted"/>
<comment type="caution">
    <text evidence="1">The sequence shown here is derived from an EMBL/GenBank/DDBJ whole genome shotgun (WGS) entry which is preliminary data.</text>
</comment>
<protein>
    <submittedName>
        <fullName evidence="1">Uncharacterized protein</fullName>
    </submittedName>
</protein>
<sequence length="92" mass="10790">MSERQELPVFRQHQELPVLGQQQFQRELPMFGQQQEHQDRPAFGQAFVQPPDIEEEEEVEGPLKYLVTDDFAPIKMHIVTSRIEGVPYSRIN</sequence>